<dbReference type="GO" id="GO:0005634">
    <property type="term" value="C:nucleus"/>
    <property type="evidence" value="ECO:0007669"/>
    <property type="project" value="UniProtKB-SubCell"/>
</dbReference>
<dbReference type="OrthoDB" id="10065185at2759"/>
<feature type="compositionally biased region" description="Basic and acidic residues" evidence="2">
    <location>
        <begin position="102"/>
        <end position="112"/>
    </location>
</feature>
<dbReference type="EMBL" id="QGMJ01000173">
    <property type="protein sequence ID" value="TVY40560.1"/>
    <property type="molecule type" value="Genomic_DNA"/>
</dbReference>
<dbReference type="Proteomes" id="UP000462212">
    <property type="component" value="Unassembled WGS sequence"/>
</dbReference>
<feature type="region of interest" description="Disordered" evidence="2">
    <location>
        <begin position="209"/>
        <end position="261"/>
    </location>
</feature>
<name>A0A8H8RRN0_9HELO</name>
<comment type="caution">
    <text evidence="4">The sequence shown here is derived from an EMBL/GenBank/DDBJ whole genome shotgun (WGS) entry which is preliminary data.</text>
</comment>
<feature type="region of interest" description="Disordered" evidence="2">
    <location>
        <begin position="1"/>
        <end position="113"/>
    </location>
</feature>
<proteinExistence type="inferred from homology"/>
<feature type="compositionally biased region" description="Low complexity" evidence="2">
    <location>
        <begin position="230"/>
        <end position="241"/>
    </location>
</feature>
<protein>
    <recommendedName>
        <fullName evidence="3">RRM domain-containing protein</fullName>
    </recommendedName>
</protein>
<dbReference type="SMART" id="SM00360">
    <property type="entry name" value="RRM"/>
    <property type="match status" value="1"/>
</dbReference>
<organism evidence="4 5">
    <name type="scientific">Lachnellula subtilissima</name>
    <dbReference type="NCBI Taxonomy" id="602034"/>
    <lineage>
        <taxon>Eukaryota</taxon>
        <taxon>Fungi</taxon>
        <taxon>Dikarya</taxon>
        <taxon>Ascomycota</taxon>
        <taxon>Pezizomycotina</taxon>
        <taxon>Leotiomycetes</taxon>
        <taxon>Helotiales</taxon>
        <taxon>Lachnaceae</taxon>
        <taxon>Lachnellula</taxon>
    </lineage>
</organism>
<dbReference type="InterPro" id="IPR012677">
    <property type="entry name" value="Nucleotide-bd_a/b_plait_sf"/>
</dbReference>
<feature type="compositionally biased region" description="Basic and acidic residues" evidence="2">
    <location>
        <begin position="42"/>
        <end position="53"/>
    </location>
</feature>
<evidence type="ECO:0000259" key="3">
    <source>
        <dbReference type="SMART" id="SM00360"/>
    </source>
</evidence>
<accession>A0A8H8RRN0</accession>
<evidence type="ECO:0000256" key="1">
    <source>
        <dbReference type="ARBA" id="ARBA00006265"/>
    </source>
</evidence>
<feature type="compositionally biased region" description="Basic and acidic residues" evidence="2">
    <location>
        <begin position="21"/>
        <end position="35"/>
    </location>
</feature>
<feature type="region of interest" description="Disordered" evidence="2">
    <location>
        <begin position="403"/>
        <end position="425"/>
    </location>
</feature>
<dbReference type="GO" id="GO:0006397">
    <property type="term" value="P:mRNA processing"/>
    <property type="evidence" value="ECO:0007669"/>
    <property type="project" value="UniProtKB-KW"/>
</dbReference>
<dbReference type="InterPro" id="IPR000504">
    <property type="entry name" value="RRM_dom"/>
</dbReference>
<dbReference type="PANTHER" id="PTHR23204">
    <property type="entry name" value="CLEAVAGE AND POLYADENYLATION SPECIFIC FACTOR"/>
    <property type="match status" value="1"/>
</dbReference>
<dbReference type="GO" id="GO:0003723">
    <property type="term" value="F:RNA binding"/>
    <property type="evidence" value="ECO:0007669"/>
    <property type="project" value="InterPro"/>
</dbReference>
<comment type="similarity">
    <text evidence="1">Belongs to the RRM CPSF6/7 family.</text>
</comment>
<feature type="compositionally biased region" description="Acidic residues" evidence="2">
    <location>
        <begin position="1"/>
        <end position="11"/>
    </location>
</feature>
<dbReference type="AlphaFoldDB" id="A0A8H8RRN0"/>
<feature type="domain" description="RRM" evidence="3">
    <location>
        <begin position="119"/>
        <end position="199"/>
    </location>
</feature>
<evidence type="ECO:0000256" key="2">
    <source>
        <dbReference type="SAM" id="MobiDB-lite"/>
    </source>
</evidence>
<sequence>MPDTDEFDIDIYGDANTEQEGSFKKDEEGDVKIDGVEATNGHTEETNGVKHEEAQDDEYIDIKVANDEDSKMNEQQKIKSTDESGAGALSIPKQAPQQQGVKRKEGSDDRPIDPLATTALLISELHWWNTDDDIRGWVNQAQVEDELKDITFSEHKVNGKSKGQAYVEFTSQQAATAAKHKIDAFGEGQQYSKKQTVVYSNPNNNLFRTLPKDAPMRAGKDSQTNRAPSGGYNNDRGNQNGNFGGNFRGRTPGYNSRGGGNMNNMNGNNFNRNFSGPAMGNMGGGGFNSAMGGFQGNSMGNQFGGFNNRGGMMGGMRGGPNGMRGGRGGMGNGMMGGMPMGGMPMGGMPGSMGAMPMNMGQMGGVPSHGMIDNTLHKDVTLTSMQKGGGGFNGMQPHFNPAFFPQNQAAGGDWQNPHGAKRPRPE</sequence>
<feature type="compositionally biased region" description="Basic and acidic residues" evidence="2">
    <location>
        <begin position="60"/>
        <end position="82"/>
    </location>
</feature>
<evidence type="ECO:0000313" key="4">
    <source>
        <dbReference type="EMBL" id="TVY40560.1"/>
    </source>
</evidence>
<dbReference type="SUPFAM" id="SSF54928">
    <property type="entry name" value="RNA-binding domain, RBD"/>
    <property type="match status" value="1"/>
</dbReference>
<gene>
    <name evidence="4" type="ORF">LSUB1_G001129</name>
</gene>
<dbReference type="Gene3D" id="3.30.70.330">
    <property type="match status" value="1"/>
</dbReference>
<reference evidence="4 5" key="1">
    <citation type="submission" date="2018-05" db="EMBL/GenBank/DDBJ databases">
        <title>Genome sequencing and assembly of the regulated plant pathogen Lachnellula willkommii and related sister species for the development of diagnostic species identification markers.</title>
        <authorList>
            <person name="Giroux E."/>
            <person name="Bilodeau G."/>
        </authorList>
    </citation>
    <scope>NUCLEOTIDE SEQUENCE [LARGE SCALE GENOMIC DNA]</scope>
    <source>
        <strain evidence="4 5">CBS 197.66</strain>
    </source>
</reference>
<dbReference type="InterPro" id="IPR035979">
    <property type="entry name" value="RBD_domain_sf"/>
</dbReference>
<dbReference type="InterPro" id="IPR034772">
    <property type="entry name" value="CPSF6/7"/>
</dbReference>
<keyword evidence="5" id="KW-1185">Reference proteome</keyword>
<evidence type="ECO:0000313" key="5">
    <source>
        <dbReference type="Proteomes" id="UP000462212"/>
    </source>
</evidence>
<feature type="compositionally biased region" description="Basic and acidic residues" evidence="2">
    <location>
        <begin position="210"/>
        <end position="220"/>
    </location>
</feature>